<dbReference type="Proteomes" id="UP001231189">
    <property type="component" value="Unassembled WGS sequence"/>
</dbReference>
<comment type="caution">
    <text evidence="2">The sequence shown here is derived from an EMBL/GenBank/DDBJ whole genome shotgun (WGS) entry which is preliminary data.</text>
</comment>
<evidence type="ECO:0000256" key="1">
    <source>
        <dbReference type="SAM" id="MobiDB-lite"/>
    </source>
</evidence>
<organism evidence="2 3">
    <name type="scientific">Lolium multiflorum</name>
    <name type="common">Italian ryegrass</name>
    <name type="synonym">Lolium perenne subsp. multiflorum</name>
    <dbReference type="NCBI Taxonomy" id="4521"/>
    <lineage>
        <taxon>Eukaryota</taxon>
        <taxon>Viridiplantae</taxon>
        <taxon>Streptophyta</taxon>
        <taxon>Embryophyta</taxon>
        <taxon>Tracheophyta</taxon>
        <taxon>Spermatophyta</taxon>
        <taxon>Magnoliopsida</taxon>
        <taxon>Liliopsida</taxon>
        <taxon>Poales</taxon>
        <taxon>Poaceae</taxon>
        <taxon>BOP clade</taxon>
        <taxon>Pooideae</taxon>
        <taxon>Poodae</taxon>
        <taxon>Poeae</taxon>
        <taxon>Poeae Chloroplast Group 2 (Poeae type)</taxon>
        <taxon>Loliodinae</taxon>
        <taxon>Loliinae</taxon>
        <taxon>Lolium</taxon>
    </lineage>
</organism>
<dbReference type="EMBL" id="JAUUTY010000002">
    <property type="protein sequence ID" value="KAK1679329.1"/>
    <property type="molecule type" value="Genomic_DNA"/>
</dbReference>
<dbReference type="AlphaFoldDB" id="A0AAD8TB37"/>
<feature type="region of interest" description="Disordered" evidence="1">
    <location>
        <begin position="38"/>
        <end position="62"/>
    </location>
</feature>
<evidence type="ECO:0000313" key="3">
    <source>
        <dbReference type="Proteomes" id="UP001231189"/>
    </source>
</evidence>
<reference evidence="2" key="1">
    <citation type="submission" date="2023-07" db="EMBL/GenBank/DDBJ databases">
        <title>A chromosome-level genome assembly of Lolium multiflorum.</title>
        <authorList>
            <person name="Chen Y."/>
            <person name="Copetti D."/>
            <person name="Kolliker R."/>
            <person name="Studer B."/>
        </authorList>
    </citation>
    <scope>NUCLEOTIDE SEQUENCE</scope>
    <source>
        <strain evidence="2">02402/16</strain>
        <tissue evidence="2">Leaf</tissue>
    </source>
</reference>
<evidence type="ECO:0000313" key="2">
    <source>
        <dbReference type="EMBL" id="KAK1679329.1"/>
    </source>
</evidence>
<gene>
    <name evidence="2" type="ORF">QYE76_040177</name>
</gene>
<keyword evidence="3" id="KW-1185">Reference proteome</keyword>
<protein>
    <submittedName>
        <fullName evidence="2">Uncharacterized protein</fullName>
    </submittedName>
</protein>
<accession>A0AAD8TB37</accession>
<proteinExistence type="predicted"/>
<name>A0AAD8TB37_LOLMU</name>
<feature type="compositionally biased region" description="Basic residues" evidence="1">
    <location>
        <begin position="42"/>
        <end position="60"/>
    </location>
</feature>
<sequence>MDSEDEMIVQMMEDEQAFEDDLREHLSVVVSLQNMLDTGTEKRKRLRRRGSKAGRKKSKPQQRIEGHTMLHNNYFVDGAT</sequence>